<dbReference type="Proteomes" id="UP000001745">
    <property type="component" value="Unassembled WGS sequence"/>
</dbReference>
<evidence type="ECO:0000313" key="3">
    <source>
        <dbReference type="Proteomes" id="UP000001745"/>
    </source>
</evidence>
<sequence>MITIQSNAAAGSDWPVKRVEMVRSDATEEPQYAIHAGAKRIDLSLCVYPAVYPAAEGNLNFSTVTFATSAEKVPFTPTGPAVQEQQKGNQARQEASRALNGTSSWAAEPYEDISPGIVGSASSIDFVENPLQGASNLGVDVIGLLPTVYDARVPIGTARNTQSYLAI</sequence>
<dbReference type="VEuPathDB" id="FungiDB:TSTA_091580"/>
<dbReference type="RefSeq" id="XP_002478880.1">
    <property type="nucleotide sequence ID" value="XM_002478835.1"/>
</dbReference>
<proteinExistence type="predicted"/>
<dbReference type="OrthoDB" id="4481633at2759"/>
<evidence type="ECO:0000256" key="1">
    <source>
        <dbReference type="SAM" id="MobiDB-lite"/>
    </source>
</evidence>
<dbReference type="HOGENOM" id="CLU_1595654_0_0_1"/>
<evidence type="ECO:0000313" key="2">
    <source>
        <dbReference type="EMBL" id="EED21917.1"/>
    </source>
</evidence>
<feature type="region of interest" description="Disordered" evidence="1">
    <location>
        <begin position="76"/>
        <end position="101"/>
    </location>
</feature>
<dbReference type="AlphaFoldDB" id="B8M2K6"/>
<dbReference type="GeneID" id="8098544"/>
<name>B8M2K6_TALSN</name>
<reference evidence="3" key="1">
    <citation type="journal article" date="2015" name="Genome Announc.">
        <title>Genome sequence of the AIDS-associated pathogen Penicillium marneffei (ATCC18224) and its near taxonomic relative Talaromyces stipitatus (ATCC10500).</title>
        <authorList>
            <person name="Nierman W.C."/>
            <person name="Fedorova-Abrams N.D."/>
            <person name="Andrianopoulos A."/>
        </authorList>
    </citation>
    <scope>NUCLEOTIDE SEQUENCE [LARGE SCALE GENOMIC DNA]</scope>
    <source>
        <strain evidence="3">ATCC 10500 / CBS 375.48 / QM 6759 / NRRL 1006</strain>
    </source>
</reference>
<keyword evidence="3" id="KW-1185">Reference proteome</keyword>
<organism evidence="2 3">
    <name type="scientific">Talaromyces stipitatus (strain ATCC 10500 / CBS 375.48 / QM 6759 / NRRL 1006)</name>
    <name type="common">Penicillium stipitatum</name>
    <dbReference type="NCBI Taxonomy" id="441959"/>
    <lineage>
        <taxon>Eukaryota</taxon>
        <taxon>Fungi</taxon>
        <taxon>Dikarya</taxon>
        <taxon>Ascomycota</taxon>
        <taxon>Pezizomycotina</taxon>
        <taxon>Eurotiomycetes</taxon>
        <taxon>Eurotiomycetidae</taxon>
        <taxon>Eurotiales</taxon>
        <taxon>Trichocomaceae</taxon>
        <taxon>Talaromyces</taxon>
        <taxon>Talaromyces sect. Talaromyces</taxon>
    </lineage>
</organism>
<feature type="compositionally biased region" description="Polar residues" evidence="1">
    <location>
        <begin position="83"/>
        <end position="101"/>
    </location>
</feature>
<dbReference type="EMBL" id="EQ962653">
    <property type="protein sequence ID" value="EED21917.1"/>
    <property type="molecule type" value="Genomic_DNA"/>
</dbReference>
<accession>B8M2K6</accession>
<protein>
    <submittedName>
        <fullName evidence="2">Uncharacterized protein</fullName>
    </submittedName>
</protein>
<gene>
    <name evidence="2" type="ORF">TSTA_091580</name>
</gene>
<dbReference type="InParanoid" id="B8M2K6"/>